<dbReference type="Gene3D" id="1.20.5.1930">
    <property type="match status" value="1"/>
</dbReference>
<evidence type="ECO:0000256" key="15">
    <source>
        <dbReference type="ARBA" id="ARBA00030800"/>
    </source>
</evidence>
<dbReference type="RefSeq" id="WP_007028121.1">
    <property type="nucleotide sequence ID" value="NZ_AOHO01000014.1"/>
</dbReference>
<evidence type="ECO:0000256" key="13">
    <source>
        <dbReference type="ARBA" id="ARBA00023014"/>
    </source>
</evidence>
<keyword evidence="11" id="KW-0408">Iron</keyword>
<comment type="function">
    <text evidence="14">Member of the two-component regulatory system NreB/NreC involved in the control of dissimilatory nitrate/nitrite reduction in response to oxygen. NreB functions as a direct oxygen sensor histidine kinase which is autophosphorylated, in the absence of oxygen, probably at the conserved histidine residue, and transfers its phosphate group probably to a conserved aspartate residue of NreC. NreB/NreC activates the expression of the nitrate (narGHJI) and nitrite (nir) reductase operons, as well as the putative nitrate transporter gene narT.</text>
</comment>
<evidence type="ECO:0000256" key="10">
    <source>
        <dbReference type="ARBA" id="ARBA00022777"/>
    </source>
</evidence>
<keyword evidence="17" id="KW-1133">Transmembrane helix</keyword>
<dbReference type="GO" id="GO:0046872">
    <property type="term" value="F:metal ion binding"/>
    <property type="evidence" value="ECO:0007669"/>
    <property type="project" value="UniProtKB-KW"/>
</dbReference>
<dbReference type="SUPFAM" id="SSF55874">
    <property type="entry name" value="ATPase domain of HSP90 chaperone/DNA topoisomerase II/histidine kinase"/>
    <property type="match status" value="1"/>
</dbReference>
<dbReference type="InterPro" id="IPR036890">
    <property type="entry name" value="HATPase_C_sf"/>
</dbReference>
<dbReference type="Pfam" id="PF07730">
    <property type="entry name" value="HisKA_3"/>
    <property type="match status" value="1"/>
</dbReference>
<comment type="subcellular location">
    <subcellularLocation>
        <location evidence="3">Cytoplasm</location>
    </subcellularLocation>
</comment>
<feature type="transmembrane region" description="Helical" evidence="17">
    <location>
        <begin position="86"/>
        <end position="111"/>
    </location>
</feature>
<keyword evidence="8" id="KW-0808">Transferase</keyword>
<evidence type="ECO:0000256" key="8">
    <source>
        <dbReference type="ARBA" id="ARBA00022679"/>
    </source>
</evidence>
<keyword evidence="6" id="KW-0004">4Fe-4S</keyword>
<dbReference type="GO" id="GO:0051539">
    <property type="term" value="F:4 iron, 4 sulfur cluster binding"/>
    <property type="evidence" value="ECO:0007669"/>
    <property type="project" value="UniProtKB-KW"/>
</dbReference>
<comment type="cofactor">
    <cofactor evidence="2">
        <name>[4Fe-4S] cluster</name>
        <dbReference type="ChEBI" id="CHEBI:49883"/>
    </cofactor>
</comment>
<dbReference type="SMART" id="SM00387">
    <property type="entry name" value="HATPase_c"/>
    <property type="match status" value="1"/>
</dbReference>
<keyword evidence="9" id="KW-0479">Metal-binding</keyword>
<dbReference type="PATRIC" id="fig|1284240.4.peg.171"/>
<dbReference type="PANTHER" id="PTHR24421:SF62">
    <property type="entry name" value="SENSORY TRANSDUCTION HISTIDINE KINASE"/>
    <property type="match status" value="1"/>
</dbReference>
<keyword evidence="7" id="KW-0963">Cytoplasm</keyword>
<keyword evidence="12" id="KW-0902">Two-component regulatory system</keyword>
<comment type="catalytic activity">
    <reaction evidence="1">
        <text>ATP + protein L-histidine = ADP + protein N-phospho-L-histidine.</text>
        <dbReference type="EC" id="2.7.13.3"/>
    </reaction>
</comment>
<evidence type="ECO:0000256" key="14">
    <source>
        <dbReference type="ARBA" id="ARBA00024827"/>
    </source>
</evidence>
<gene>
    <name evidence="19" type="ORF">H074_00862</name>
</gene>
<evidence type="ECO:0000256" key="11">
    <source>
        <dbReference type="ARBA" id="ARBA00023004"/>
    </source>
</evidence>
<feature type="coiled-coil region" evidence="16">
    <location>
        <begin position="177"/>
        <end position="204"/>
    </location>
</feature>
<dbReference type="GO" id="GO:0046983">
    <property type="term" value="F:protein dimerization activity"/>
    <property type="evidence" value="ECO:0007669"/>
    <property type="project" value="InterPro"/>
</dbReference>
<feature type="transmembrane region" description="Helical" evidence="17">
    <location>
        <begin position="32"/>
        <end position="49"/>
    </location>
</feature>
<keyword evidence="17" id="KW-0812">Transmembrane</keyword>
<dbReference type="InterPro" id="IPR003594">
    <property type="entry name" value="HATPase_dom"/>
</dbReference>
<dbReference type="InterPro" id="IPR011712">
    <property type="entry name" value="Sig_transdc_His_kin_sub3_dim/P"/>
</dbReference>
<dbReference type="PIRSF" id="PIRSF037434">
    <property type="entry name" value="STHK_ChrS"/>
    <property type="match status" value="1"/>
</dbReference>
<dbReference type="GO" id="GO:0000155">
    <property type="term" value="F:phosphorelay sensor kinase activity"/>
    <property type="evidence" value="ECO:0007669"/>
    <property type="project" value="InterPro"/>
</dbReference>
<evidence type="ECO:0000313" key="20">
    <source>
        <dbReference type="Proteomes" id="UP000054226"/>
    </source>
</evidence>
<dbReference type="InterPro" id="IPR050482">
    <property type="entry name" value="Sensor_HK_TwoCompSys"/>
</dbReference>
<evidence type="ECO:0000256" key="1">
    <source>
        <dbReference type="ARBA" id="ARBA00000085"/>
    </source>
</evidence>
<evidence type="ECO:0000256" key="16">
    <source>
        <dbReference type="SAM" id="Coils"/>
    </source>
</evidence>
<dbReference type="GO" id="GO:0005737">
    <property type="term" value="C:cytoplasm"/>
    <property type="evidence" value="ECO:0007669"/>
    <property type="project" value="UniProtKB-SubCell"/>
</dbReference>
<feature type="domain" description="Histidine kinase" evidence="18">
    <location>
        <begin position="326"/>
        <end position="419"/>
    </location>
</feature>
<dbReference type="EMBL" id="AOHO01000014">
    <property type="protein sequence ID" value="EME65166.1"/>
    <property type="molecule type" value="Genomic_DNA"/>
</dbReference>
<name>M2XW34_9PSEU</name>
<dbReference type="AlphaFoldDB" id="M2XW34"/>
<keyword evidence="13" id="KW-0411">Iron-sulfur</keyword>
<dbReference type="InterPro" id="IPR004358">
    <property type="entry name" value="Sig_transdc_His_kin-like_C"/>
</dbReference>
<proteinExistence type="predicted"/>
<protein>
    <recommendedName>
        <fullName evidence="5">Oxygen sensor histidine kinase NreB</fullName>
        <ecNumber evidence="4">2.7.13.3</ecNumber>
    </recommendedName>
    <alternativeName>
        <fullName evidence="15">Nitrogen regulation protein B</fullName>
    </alternativeName>
</protein>
<dbReference type="InterPro" id="IPR017205">
    <property type="entry name" value="Sig_transdc_His_kinase_ChrS"/>
</dbReference>
<evidence type="ECO:0000259" key="18">
    <source>
        <dbReference type="PROSITE" id="PS50109"/>
    </source>
</evidence>
<evidence type="ECO:0000256" key="4">
    <source>
        <dbReference type="ARBA" id="ARBA00012438"/>
    </source>
</evidence>
<dbReference type="InterPro" id="IPR005467">
    <property type="entry name" value="His_kinase_dom"/>
</dbReference>
<evidence type="ECO:0000256" key="2">
    <source>
        <dbReference type="ARBA" id="ARBA00001966"/>
    </source>
</evidence>
<evidence type="ECO:0000256" key="17">
    <source>
        <dbReference type="SAM" id="Phobius"/>
    </source>
</evidence>
<evidence type="ECO:0000256" key="5">
    <source>
        <dbReference type="ARBA" id="ARBA00017322"/>
    </source>
</evidence>
<dbReference type="Gene3D" id="3.30.565.10">
    <property type="entry name" value="Histidine kinase-like ATPase, C-terminal domain"/>
    <property type="match status" value="1"/>
</dbReference>
<dbReference type="GO" id="GO:0016020">
    <property type="term" value="C:membrane"/>
    <property type="evidence" value="ECO:0007669"/>
    <property type="project" value="InterPro"/>
</dbReference>
<evidence type="ECO:0000256" key="7">
    <source>
        <dbReference type="ARBA" id="ARBA00022490"/>
    </source>
</evidence>
<dbReference type="Proteomes" id="UP000054226">
    <property type="component" value="Unassembled WGS sequence"/>
</dbReference>
<keyword evidence="17" id="KW-0472">Membrane</keyword>
<organism evidence="19 20">
    <name type="scientific">Amycolatopsis decaplanina DSM 44594</name>
    <dbReference type="NCBI Taxonomy" id="1284240"/>
    <lineage>
        <taxon>Bacteria</taxon>
        <taxon>Bacillati</taxon>
        <taxon>Actinomycetota</taxon>
        <taxon>Actinomycetes</taxon>
        <taxon>Pseudonocardiales</taxon>
        <taxon>Pseudonocardiaceae</taxon>
        <taxon>Amycolatopsis</taxon>
    </lineage>
</organism>
<feature type="transmembrane region" description="Helical" evidence="17">
    <location>
        <begin position="56"/>
        <end position="74"/>
    </location>
</feature>
<dbReference type="PANTHER" id="PTHR24421">
    <property type="entry name" value="NITRATE/NITRITE SENSOR PROTEIN NARX-RELATED"/>
    <property type="match status" value="1"/>
</dbReference>
<sequence>MTSWIRWQDSLWPSPDDGGSLWRPWSGRVEKYLPYALLALSTVLSLVISGHDPVTTLGLAGIAAVWLLLTFTLIPKRWAEHPVVVAVSFAGLVTIAAVLEGHDTIFLIFMITGFFDAMRLRPAPLALAGIFVVSALINTIPNGGPVRAFADQPALWTVVTLVQTAAIGGGGLVSAAMARQHAERKRVLDELAAAQEENAVLHRQLLSQAHETGVLDERQRLSQEIHDTLAQGFTGIITQLEAAAEAKGDPAEWQRHVGSAMALARENLTAARRSVRALGPQPLAAATLPDALGEVSRQWSGRTGVEVRFTTTGTGRALHPEIEATLLRITQEALANVEKHAAATIVGLTLSYMADQVTVDVRDDGKGFEPNAPDARPAGDGGFGIPGMRARVARLAGTLHVESEPGGGTAVSADLPAIALEARA</sequence>
<dbReference type="EC" id="2.7.13.3" evidence="4"/>
<accession>M2XW34</accession>
<dbReference type="CDD" id="cd16917">
    <property type="entry name" value="HATPase_UhpB-NarQ-NarX-like"/>
    <property type="match status" value="1"/>
</dbReference>
<feature type="transmembrane region" description="Helical" evidence="17">
    <location>
        <begin position="153"/>
        <end position="178"/>
    </location>
</feature>
<evidence type="ECO:0000256" key="12">
    <source>
        <dbReference type="ARBA" id="ARBA00023012"/>
    </source>
</evidence>
<evidence type="ECO:0000256" key="9">
    <source>
        <dbReference type="ARBA" id="ARBA00022723"/>
    </source>
</evidence>
<feature type="transmembrane region" description="Helical" evidence="17">
    <location>
        <begin position="123"/>
        <end position="141"/>
    </location>
</feature>
<comment type="caution">
    <text evidence="19">The sequence shown here is derived from an EMBL/GenBank/DDBJ whole genome shotgun (WGS) entry which is preliminary data.</text>
</comment>
<keyword evidence="16" id="KW-0175">Coiled coil</keyword>
<dbReference type="PROSITE" id="PS50109">
    <property type="entry name" value="HIS_KIN"/>
    <property type="match status" value="1"/>
</dbReference>
<keyword evidence="10 19" id="KW-0418">Kinase</keyword>
<dbReference type="OrthoDB" id="144293at2"/>
<evidence type="ECO:0000313" key="19">
    <source>
        <dbReference type="EMBL" id="EME65166.1"/>
    </source>
</evidence>
<reference evidence="19 20" key="1">
    <citation type="journal article" date="2013" name="Genome Announc.">
        <title>Draft Genome Sequence of Amycolatopsis decaplanina Strain DSM 44594T.</title>
        <authorList>
            <person name="Kaur N."/>
            <person name="Kumar S."/>
            <person name="Bala M."/>
            <person name="Raghava G.P."/>
            <person name="Mayilraj S."/>
        </authorList>
    </citation>
    <scope>NUCLEOTIDE SEQUENCE [LARGE SCALE GENOMIC DNA]</scope>
    <source>
        <strain evidence="19 20">DSM 44594</strain>
    </source>
</reference>
<keyword evidence="20" id="KW-1185">Reference proteome</keyword>
<dbReference type="PRINTS" id="PR00344">
    <property type="entry name" value="BCTRLSENSOR"/>
</dbReference>
<evidence type="ECO:0000256" key="3">
    <source>
        <dbReference type="ARBA" id="ARBA00004496"/>
    </source>
</evidence>
<evidence type="ECO:0000256" key="6">
    <source>
        <dbReference type="ARBA" id="ARBA00022485"/>
    </source>
</evidence>
<dbReference type="Pfam" id="PF02518">
    <property type="entry name" value="HATPase_c"/>
    <property type="match status" value="1"/>
</dbReference>